<keyword evidence="4" id="KW-1185">Reference proteome</keyword>
<dbReference type="AlphaFoldDB" id="A0AAN9ACH7"/>
<sequence>MLKKFRNSKVQDDDVQSFHCHDDDDDEDDDDDDYEVKEFVSESFEDESEPESVDEEEIGDASAEGQLGKSPDGRYRQTGVVNIVLYVGFGLITLGLILTFVGIGDHGFKSPELRLIGPSLIGCGILFCLLRLFFCSLPACCQMCRKNKQLDEKALLSPSRETLAEEPVTTTTGAVPHDIPKPFQHVNDNDEEEEQPAQPTSANTVHSTIPNYIEEDIDDVDELGLNVEYINEGSAKQRQKSASGSATRPTSSQSKASSVSKLPDIHSHASRSASELVLNPATLEGAGD</sequence>
<keyword evidence="2" id="KW-1133">Transmembrane helix</keyword>
<keyword evidence="2" id="KW-0812">Transmembrane</keyword>
<feature type="compositionally biased region" description="Acidic residues" evidence="1">
    <location>
        <begin position="23"/>
        <end position="35"/>
    </location>
</feature>
<proteinExistence type="predicted"/>
<evidence type="ECO:0000313" key="4">
    <source>
        <dbReference type="Proteomes" id="UP001381693"/>
    </source>
</evidence>
<feature type="region of interest" description="Disordered" evidence="1">
    <location>
        <begin position="161"/>
        <end position="206"/>
    </location>
</feature>
<comment type="caution">
    <text evidence="3">The sequence shown here is derived from an EMBL/GenBank/DDBJ whole genome shotgun (WGS) entry which is preliminary data.</text>
</comment>
<evidence type="ECO:0000256" key="1">
    <source>
        <dbReference type="SAM" id="MobiDB-lite"/>
    </source>
</evidence>
<reference evidence="3 4" key="1">
    <citation type="submission" date="2023-11" db="EMBL/GenBank/DDBJ databases">
        <title>Halocaridina rubra genome assembly.</title>
        <authorList>
            <person name="Smith C."/>
        </authorList>
    </citation>
    <scope>NUCLEOTIDE SEQUENCE [LARGE SCALE GENOMIC DNA]</scope>
    <source>
        <strain evidence="3">EP-1</strain>
        <tissue evidence="3">Whole</tissue>
    </source>
</reference>
<feature type="region of interest" description="Disordered" evidence="1">
    <location>
        <begin position="1"/>
        <end position="70"/>
    </location>
</feature>
<feature type="compositionally biased region" description="Polar residues" evidence="1">
    <location>
        <begin position="234"/>
        <end position="250"/>
    </location>
</feature>
<feature type="compositionally biased region" description="Polar residues" evidence="1">
    <location>
        <begin position="197"/>
        <end position="206"/>
    </location>
</feature>
<gene>
    <name evidence="3" type="ORF">SK128_020652</name>
</gene>
<feature type="compositionally biased region" description="Low complexity" evidence="1">
    <location>
        <begin position="251"/>
        <end position="260"/>
    </location>
</feature>
<organism evidence="3 4">
    <name type="scientific">Halocaridina rubra</name>
    <name type="common">Hawaiian red shrimp</name>
    <dbReference type="NCBI Taxonomy" id="373956"/>
    <lineage>
        <taxon>Eukaryota</taxon>
        <taxon>Metazoa</taxon>
        <taxon>Ecdysozoa</taxon>
        <taxon>Arthropoda</taxon>
        <taxon>Crustacea</taxon>
        <taxon>Multicrustacea</taxon>
        <taxon>Malacostraca</taxon>
        <taxon>Eumalacostraca</taxon>
        <taxon>Eucarida</taxon>
        <taxon>Decapoda</taxon>
        <taxon>Pleocyemata</taxon>
        <taxon>Caridea</taxon>
        <taxon>Atyoidea</taxon>
        <taxon>Atyidae</taxon>
        <taxon>Halocaridina</taxon>
    </lineage>
</organism>
<name>A0AAN9ACH7_HALRR</name>
<feature type="transmembrane region" description="Helical" evidence="2">
    <location>
        <begin position="115"/>
        <end position="140"/>
    </location>
</feature>
<dbReference type="Proteomes" id="UP001381693">
    <property type="component" value="Unassembled WGS sequence"/>
</dbReference>
<keyword evidence="2" id="KW-0472">Membrane</keyword>
<protein>
    <submittedName>
        <fullName evidence="3">Uncharacterized protein</fullName>
    </submittedName>
</protein>
<evidence type="ECO:0000256" key="2">
    <source>
        <dbReference type="SAM" id="Phobius"/>
    </source>
</evidence>
<evidence type="ECO:0000313" key="3">
    <source>
        <dbReference type="EMBL" id="KAK7080710.1"/>
    </source>
</evidence>
<feature type="region of interest" description="Disordered" evidence="1">
    <location>
        <begin position="234"/>
        <end position="288"/>
    </location>
</feature>
<feature type="compositionally biased region" description="Acidic residues" evidence="1">
    <location>
        <begin position="43"/>
        <end position="59"/>
    </location>
</feature>
<dbReference type="EMBL" id="JAXCGZ010005817">
    <property type="protein sequence ID" value="KAK7080710.1"/>
    <property type="molecule type" value="Genomic_DNA"/>
</dbReference>
<accession>A0AAN9ACH7</accession>
<feature type="transmembrane region" description="Helical" evidence="2">
    <location>
        <begin position="83"/>
        <end position="103"/>
    </location>
</feature>